<dbReference type="InterPro" id="IPR016181">
    <property type="entry name" value="Acyl_CoA_acyltransferase"/>
</dbReference>
<dbReference type="RefSeq" id="WP_208914436.1">
    <property type="nucleotide sequence ID" value="NZ_LT840184.1"/>
</dbReference>
<accession>A0A1X7HJZ2</accession>
<dbReference type="CDD" id="cd04301">
    <property type="entry name" value="NAT_SF"/>
    <property type="match status" value="1"/>
</dbReference>
<dbReference type="STRING" id="1313296.SAMN05661091_3605"/>
<evidence type="ECO:0000313" key="3">
    <source>
        <dbReference type="EMBL" id="SMF87052.1"/>
    </source>
</evidence>
<dbReference type="GO" id="GO:0016747">
    <property type="term" value="F:acyltransferase activity, transferring groups other than amino-acyl groups"/>
    <property type="evidence" value="ECO:0007669"/>
    <property type="project" value="InterPro"/>
</dbReference>
<dbReference type="AlphaFoldDB" id="A0A1X7HJZ2"/>
<dbReference type="InterPro" id="IPR000182">
    <property type="entry name" value="GNAT_dom"/>
</dbReference>
<dbReference type="PANTHER" id="PTHR31435:SF10">
    <property type="entry name" value="BSR4717 PROTEIN"/>
    <property type="match status" value="1"/>
</dbReference>
<keyword evidence="4" id="KW-1185">Reference proteome</keyword>
<reference evidence="3 4" key="1">
    <citation type="submission" date="2017-04" db="EMBL/GenBank/DDBJ databases">
        <authorList>
            <person name="Afonso C.L."/>
            <person name="Miller P.J."/>
            <person name="Scott M.A."/>
            <person name="Spackman E."/>
            <person name="Goraichik I."/>
            <person name="Dimitrov K.M."/>
            <person name="Suarez D.L."/>
            <person name="Swayne D.E."/>
        </authorList>
    </citation>
    <scope>NUCLEOTIDE SEQUENCE [LARGE SCALE GENOMIC DNA]</scope>
    <source>
        <strain evidence="3 4">N3/975</strain>
    </source>
</reference>
<feature type="domain" description="N-acetyltransferase" evidence="2">
    <location>
        <begin position="3"/>
        <end position="90"/>
    </location>
</feature>
<evidence type="ECO:0000259" key="2">
    <source>
        <dbReference type="PROSITE" id="PS51729"/>
    </source>
</evidence>
<organism evidence="3 4">
    <name type="scientific">Paenibacillus uliginis N3/975</name>
    <dbReference type="NCBI Taxonomy" id="1313296"/>
    <lineage>
        <taxon>Bacteria</taxon>
        <taxon>Bacillati</taxon>
        <taxon>Bacillota</taxon>
        <taxon>Bacilli</taxon>
        <taxon>Bacillales</taxon>
        <taxon>Paenibacillaceae</taxon>
        <taxon>Paenibacillus</taxon>
    </lineage>
</organism>
<protein>
    <submittedName>
        <fullName evidence="3">Uncharacterized protein</fullName>
    </submittedName>
</protein>
<gene>
    <name evidence="3" type="ORF">SAMN05661091_3605</name>
</gene>
<dbReference type="EMBL" id="LT840184">
    <property type="protein sequence ID" value="SMF87052.1"/>
    <property type="molecule type" value="Genomic_DNA"/>
</dbReference>
<evidence type="ECO:0000259" key="1">
    <source>
        <dbReference type="PROSITE" id="PS51186"/>
    </source>
</evidence>
<proteinExistence type="predicted"/>
<name>A0A1X7HJZ2_9BACL</name>
<dbReference type="SUPFAM" id="SSF55729">
    <property type="entry name" value="Acyl-CoA N-acyltransferases (Nat)"/>
    <property type="match status" value="1"/>
</dbReference>
<dbReference type="PANTHER" id="PTHR31435">
    <property type="entry name" value="PROTEIN NATD1"/>
    <property type="match status" value="1"/>
</dbReference>
<feature type="domain" description="N-acetyltransferase" evidence="1">
    <location>
        <begin position="1"/>
        <end position="90"/>
    </location>
</feature>
<dbReference type="Gene3D" id="3.40.630.30">
    <property type="match status" value="1"/>
</dbReference>
<dbReference type="PROSITE" id="PS51186">
    <property type="entry name" value="GNAT"/>
    <property type="match status" value="1"/>
</dbReference>
<evidence type="ECO:0000313" key="4">
    <source>
        <dbReference type="Proteomes" id="UP000192940"/>
    </source>
</evidence>
<dbReference type="Pfam" id="PF14542">
    <property type="entry name" value="Acetyltransf_CG"/>
    <property type="match status" value="1"/>
</dbReference>
<dbReference type="Proteomes" id="UP000192940">
    <property type="component" value="Chromosome I"/>
</dbReference>
<dbReference type="PROSITE" id="PS51729">
    <property type="entry name" value="GNAT_YJDJ"/>
    <property type="match status" value="1"/>
</dbReference>
<dbReference type="InterPro" id="IPR045057">
    <property type="entry name" value="Gcn5-rel_NAT"/>
</dbReference>
<sequence>MSEMRSENGRFYFEEKGTTTAEVTFSPMGVKVISIDHTFVSPSLRGKGIAEQLIRGVISHARSENLKIIPSCSYAEHHFDKFPEDRDVLQ</sequence>
<dbReference type="InterPro" id="IPR031165">
    <property type="entry name" value="GNAT_YJDJ"/>
</dbReference>